<dbReference type="STRING" id="1513896.SAMN05660841_01565"/>
<sequence>MFNLFKKNNSFPKETEPGNIYIIDNRLFYEDHGYQESVDLSLLKYAYIEILGDNPYLFLFDYRQHYIPVLLQGFSKVYPVLSERFGFDDILFFKTITSKDEQKHRIWMDKKPTNYRVLTDQYTDYEDGFEVQMHTPLFVSWDTTYEEFLKLDIGHLYQSEFETSYFKIDYPVRIGSLIMDVLEFYYDENERQNIAVQSYFTTLYADSHTDESYNELRKLWMNEIPTDIDDAGYEREDQKHLTFDMDGIGLSICYTYDVDGQYDDGGTSLTISNYRDYSDSVLLENLELNPETTQILTFDSSLDFQPDYKNNASVIALPALVAEKAKHRQAFWFADDNTFGFTGDQYAIQFDRKDVSQIIVQNVLPAKGGGYVELFVRLTSNDLVTIYYGEQQSLDAYVQPLQNLLGIEVETPEPYHNC</sequence>
<accession>A0A1T5CSD2</accession>
<proteinExistence type="predicted"/>
<name>A0A1T5CSD2_9SPHI</name>
<dbReference type="RefSeq" id="WP_079642519.1">
    <property type="nucleotide sequence ID" value="NZ_FUZF01000004.1"/>
</dbReference>
<keyword evidence="2" id="KW-1185">Reference proteome</keyword>
<evidence type="ECO:0000313" key="1">
    <source>
        <dbReference type="EMBL" id="SKB62231.1"/>
    </source>
</evidence>
<protein>
    <submittedName>
        <fullName evidence="1">Uncharacterized protein</fullName>
    </submittedName>
</protein>
<dbReference type="OrthoDB" id="5688981at2"/>
<evidence type="ECO:0000313" key="2">
    <source>
        <dbReference type="Proteomes" id="UP000190150"/>
    </source>
</evidence>
<organism evidence="1 2">
    <name type="scientific">Sphingobacterium nematocida</name>
    <dbReference type="NCBI Taxonomy" id="1513896"/>
    <lineage>
        <taxon>Bacteria</taxon>
        <taxon>Pseudomonadati</taxon>
        <taxon>Bacteroidota</taxon>
        <taxon>Sphingobacteriia</taxon>
        <taxon>Sphingobacteriales</taxon>
        <taxon>Sphingobacteriaceae</taxon>
        <taxon>Sphingobacterium</taxon>
    </lineage>
</organism>
<dbReference type="Proteomes" id="UP000190150">
    <property type="component" value="Unassembled WGS sequence"/>
</dbReference>
<dbReference type="AlphaFoldDB" id="A0A1T5CSD2"/>
<gene>
    <name evidence="1" type="ORF">SAMN05660841_01565</name>
</gene>
<reference evidence="2" key="1">
    <citation type="submission" date="2017-02" db="EMBL/GenBank/DDBJ databases">
        <authorList>
            <person name="Varghese N."/>
            <person name="Submissions S."/>
        </authorList>
    </citation>
    <scope>NUCLEOTIDE SEQUENCE [LARGE SCALE GENOMIC DNA]</scope>
    <source>
        <strain evidence="2">DSM 24091</strain>
    </source>
</reference>
<dbReference type="EMBL" id="FUZF01000004">
    <property type="protein sequence ID" value="SKB62231.1"/>
    <property type="molecule type" value="Genomic_DNA"/>
</dbReference>